<organism evidence="3 4">
    <name type="scientific">Steinernema hermaphroditum</name>
    <dbReference type="NCBI Taxonomy" id="289476"/>
    <lineage>
        <taxon>Eukaryota</taxon>
        <taxon>Metazoa</taxon>
        <taxon>Ecdysozoa</taxon>
        <taxon>Nematoda</taxon>
        <taxon>Chromadorea</taxon>
        <taxon>Rhabditida</taxon>
        <taxon>Tylenchina</taxon>
        <taxon>Panagrolaimomorpha</taxon>
        <taxon>Strongyloidoidea</taxon>
        <taxon>Steinernematidae</taxon>
        <taxon>Steinernema</taxon>
    </lineage>
</organism>
<feature type="coiled-coil region" evidence="1">
    <location>
        <begin position="1104"/>
        <end position="1131"/>
    </location>
</feature>
<sequence>MSACSTCQHLQEVLQSKDEEIQKLQTLLSAAPSVSHLQAERESLLNKVRDYSLEIEKLNAVIDADKSNATQKENELSTKIKELEKQLAQHSGKSSGDLDRVLSQIVYKDNRILELNNTILDKERQILDLQEMCHEQGQVAQAKSQAMQIVQQKIIAFESRKMCDAATETDTSLLPRAQKPTRATSPGRAVAQIKFGVRTSPPPLDPSEDLSSFTTEQNGVEETEEEPGTSKSYRSKKSRKKVTFDLPPSAASSTFNLHSDNTPNAMQIVADLTAENDQLRRVISDMENIEFEKYKTQISKLESDIHSAKHEGRNQVLKARAAAQGRIKDLEERIATMQQEHVDESERLQVRIEQLTDDREWALLEKARLQDEVDTCKMRLHDLHEKCRDNEEIVFELNHRLAQEAQFSERLADDVQEAQFTANQLLEQKQMILDDVERLKEALFAQDELIGVLESDITIYEEHIGILRESLGASKKENYQIIKSKAFETKLRALEKEKDQMDKRNNDERLRTKALNKKVKTLQTENDMLREKLREAEFVVRPELNQPLQSEERAGLESADEAPRITAEEVESIRKQLQETSEQLHFVRCDNFDLQSELSRVKEENASLSTKLNELRNAVSVEEPVEVQNIELQTEKPTTDCTHQSIPMLEKLHALVSSFGEQHLSVDSVVERVEALEQKLADSSQNIGKLKSRILFVLNENAVLKEQNLQSQSEELRGILSEKDQQIQQLQDTLSSLTEDNRSLKDALDRLQSLADREHSAFLTQSAKIKELETNVEELQEQNVELRTARTEENVVVEGLQNHADDQNVEQLSGLHDNLALLKDEVAELKAERSAYEKTVTEQIETMERKLVENAQYITILKDDVVNLEQENEDLKEEKRSDEEALENLRRELADSQSAESAQNVTYLQNHLEALLKENASLLEERTMDEETLEALRKELVAVNNEVEKQRMLNGMLRTGKSEVENELNVARSEYAALEDEHKSDSARISSLQNYIAELNLKLSEADAAKAHVEELQSDIQTLMTEVVRLREENEEILTRPTQAVRASSSEESEEKKVDTTELFQGKNGELTKTPSGCLLLENQLLRDCVSETNRMHEDLTSDVNQMMFLNQELENAVDALKGEIWALNNKLKACFAEREELLAKVDGALETEKALHDLQEAYNSIVSKKSREQGTDPMESTTTGDDKKPYKDLLVAVGEELAKVRGSDLHAVREELGQLMTVFEQMHSSARLLLQRALDESAMRAMPSSTSLQIAILAAKLTTKQADNDALFRANSELAHANVGLQNKVEQLQEKLDEALEANDRFMIDGQQLAEEKIVLLKNTIRSLEDRLELTEHLNKELEDKCYEAENREQIAELEIRSLKDQIDELTQSKQETVNGGGWDDWNSEQSDVEESKNRIEASPAAATAGKCHFCPGRDEEIGNLKGIVQEKDQEISFLKDRKCPHCIEKEDELNEMSLAMTEKDEEMAELKEDWAKRLESQQLDYEKQLAERSAEQSVVQNGWDDWAECQKCAEKDASLKQMAEALEQKERQIAVDDKPCENCVEKEESVNELTLILTQQSEEIADLSKRCEEYRVKCDQMEQERETSNTGSQEGWDDWSEECHKCTEKDHALKEVEEKLGERKKEIEEFRREIAVKDLKLQEACLMCVENEEQIGSLTRQISQKNEELKAMKECFEQKRVSEEQHSEESANNSCPSQEGWGEWSECTTCAEKDLSIQRLTDTLKDKQDAIEFLDHEVTRLRQLCNEPCTQCARKDKNIADITSKLKAANESINLLKNGHSNPDEESGGWNDWGDINANGASDFKLKDAHAELRSVQKQIETLRKIAASEVTSMALHFQNSLNTLSGMYSTKEKNTKQTLLTCKKKIAMLKKQNELLKDSECRLTDSTDIYARELEDLQKTHEGLKKIFQEKDSQLETEKSEKQRLDEIVHSLRCDLQKREKVIQQLKELISQKDLAIEELKQAATSATSSAVAKVTEEKLSEMQLQRDEANRKVGELQKRLRSIQQKRRLSTSSKASNSTSSQFGLNEMNEPVMSLCQSTIVPKPVVTNTIVATVPMPVQNYSEVSVSDDPIRRRAKK</sequence>
<dbReference type="EMBL" id="JAUCMV010000005">
    <property type="protein sequence ID" value="KAK0395520.1"/>
    <property type="molecule type" value="Genomic_DNA"/>
</dbReference>
<proteinExistence type="predicted"/>
<evidence type="ECO:0000313" key="4">
    <source>
        <dbReference type="Proteomes" id="UP001175271"/>
    </source>
</evidence>
<feature type="region of interest" description="Disordered" evidence="2">
    <location>
        <begin position="197"/>
        <end position="241"/>
    </location>
</feature>
<feature type="coiled-coil region" evidence="1">
    <location>
        <begin position="1615"/>
        <end position="1681"/>
    </location>
</feature>
<comment type="caution">
    <text evidence="3">The sequence shown here is derived from an EMBL/GenBank/DDBJ whole genome shotgun (WGS) entry which is preliminary data.</text>
</comment>
<keyword evidence="4" id="KW-1185">Reference proteome</keyword>
<evidence type="ECO:0000256" key="2">
    <source>
        <dbReference type="SAM" id="MobiDB-lite"/>
    </source>
</evidence>
<feature type="coiled-coil region" evidence="1">
    <location>
        <begin position="1276"/>
        <end position="1381"/>
    </location>
</feature>
<feature type="compositionally biased region" description="Low complexity" evidence="2">
    <location>
        <begin position="2014"/>
        <end position="2025"/>
    </location>
</feature>
<dbReference type="PANTHER" id="PTHR34707">
    <property type="entry name" value="VIMENTIN-TYPE INTERMEDIATE FILAMENT-ASSOCIATED COILED-COIL PROTEIN"/>
    <property type="match status" value="1"/>
</dbReference>
<dbReference type="GO" id="GO:0045098">
    <property type="term" value="C:type III intermediate filament"/>
    <property type="evidence" value="ECO:0007669"/>
    <property type="project" value="TreeGrafter"/>
</dbReference>
<reference evidence="3" key="1">
    <citation type="submission" date="2023-06" db="EMBL/GenBank/DDBJ databases">
        <title>Genomic analysis of the entomopathogenic nematode Steinernema hermaphroditum.</title>
        <authorList>
            <person name="Schwarz E.M."/>
            <person name="Heppert J.K."/>
            <person name="Baniya A."/>
            <person name="Schwartz H.T."/>
            <person name="Tan C.-H."/>
            <person name="Antoshechkin I."/>
            <person name="Sternberg P.W."/>
            <person name="Goodrich-Blair H."/>
            <person name="Dillman A.R."/>
        </authorList>
    </citation>
    <scope>NUCLEOTIDE SEQUENCE</scope>
    <source>
        <strain evidence="3">PS9179</strain>
        <tissue evidence="3">Whole animal</tissue>
    </source>
</reference>
<feature type="coiled-coil region" evidence="1">
    <location>
        <begin position="1719"/>
        <end position="1746"/>
    </location>
</feature>
<feature type="compositionally biased region" description="Basic residues" evidence="2">
    <location>
        <begin position="2003"/>
        <end position="2013"/>
    </location>
</feature>
<feature type="compositionally biased region" description="Basic and acidic residues" evidence="2">
    <location>
        <begin position="1993"/>
        <end position="2002"/>
    </location>
</feature>
<feature type="coiled-coil region" evidence="1">
    <location>
        <begin position="484"/>
        <end position="539"/>
    </location>
</feature>
<accession>A0AA39GXR9</accession>
<name>A0AA39GXR9_9BILA</name>
<feature type="coiled-coil region" evidence="1">
    <location>
        <begin position="1455"/>
        <end position="1586"/>
    </location>
</feature>
<feature type="region of interest" description="Disordered" evidence="2">
    <location>
        <begin position="1993"/>
        <end position="2029"/>
    </location>
</feature>
<feature type="region of interest" description="Disordered" evidence="2">
    <location>
        <begin position="1169"/>
        <end position="1188"/>
    </location>
</feature>
<feature type="compositionally biased region" description="Low complexity" evidence="2">
    <location>
        <begin position="209"/>
        <end position="218"/>
    </location>
</feature>
<dbReference type="Proteomes" id="UP001175271">
    <property type="component" value="Unassembled WGS sequence"/>
</dbReference>
<protein>
    <submittedName>
        <fullName evidence="3">Uncharacterized protein</fullName>
    </submittedName>
</protein>
<gene>
    <name evidence="3" type="ORF">QR680_001322</name>
</gene>
<evidence type="ECO:0000256" key="1">
    <source>
        <dbReference type="SAM" id="Coils"/>
    </source>
</evidence>
<feature type="coiled-coil region" evidence="1">
    <location>
        <begin position="7"/>
        <end position="132"/>
    </location>
</feature>
<feature type="coiled-coil region" evidence="1">
    <location>
        <begin position="269"/>
        <end position="386"/>
    </location>
</feature>
<evidence type="ECO:0000313" key="3">
    <source>
        <dbReference type="EMBL" id="KAK0395520.1"/>
    </source>
</evidence>
<feature type="region of interest" description="Disordered" evidence="2">
    <location>
        <begin position="1039"/>
        <end position="1061"/>
    </location>
</feature>
<keyword evidence="1" id="KW-0175">Coiled coil</keyword>
<dbReference type="PANTHER" id="PTHR34707:SF1">
    <property type="entry name" value="VIMENTIN-TYPE INTERMEDIATE FILAMENT-ASSOCIATED COILED-COIL PROTEIN"/>
    <property type="match status" value="1"/>
</dbReference>